<gene>
    <name evidence="1" type="ORF">MJO28_006950</name>
</gene>
<organism evidence="1 2">
    <name type="scientific">Puccinia striiformis f. sp. tritici</name>
    <dbReference type="NCBI Taxonomy" id="168172"/>
    <lineage>
        <taxon>Eukaryota</taxon>
        <taxon>Fungi</taxon>
        <taxon>Dikarya</taxon>
        <taxon>Basidiomycota</taxon>
        <taxon>Pucciniomycotina</taxon>
        <taxon>Pucciniomycetes</taxon>
        <taxon>Pucciniales</taxon>
        <taxon>Pucciniaceae</taxon>
        <taxon>Puccinia</taxon>
    </lineage>
</organism>
<evidence type="ECO:0000313" key="2">
    <source>
        <dbReference type="Proteomes" id="UP001060170"/>
    </source>
</evidence>
<evidence type="ECO:0000313" key="1">
    <source>
        <dbReference type="EMBL" id="KAI7951266.1"/>
    </source>
</evidence>
<accession>A0ACC0ECZ8</accession>
<comment type="caution">
    <text evidence="1">The sequence shown here is derived from an EMBL/GenBank/DDBJ whole genome shotgun (WGS) entry which is preliminary data.</text>
</comment>
<keyword evidence="2" id="KW-1185">Reference proteome</keyword>
<reference evidence="1 2" key="3">
    <citation type="journal article" date="2022" name="Microbiol. Spectr.">
        <title>Folding features and dynamics of 3D genome architecture in plant fungal pathogens.</title>
        <authorList>
            <person name="Xia C."/>
        </authorList>
    </citation>
    <scope>NUCLEOTIDE SEQUENCE [LARGE SCALE GENOMIC DNA]</scope>
    <source>
        <strain evidence="1 2">93-210</strain>
    </source>
</reference>
<protein>
    <submittedName>
        <fullName evidence="1">Uncharacterized protein</fullName>
    </submittedName>
</protein>
<proteinExistence type="predicted"/>
<reference evidence="2" key="1">
    <citation type="journal article" date="2018" name="BMC Genomics">
        <title>Genomic insights into host adaptation between the wheat stripe rust pathogen (Puccinia striiformis f. sp. tritici) and the barley stripe rust pathogen (Puccinia striiformis f. sp. hordei).</title>
        <authorList>
            <person name="Xia C."/>
            <person name="Wang M."/>
            <person name="Yin C."/>
            <person name="Cornejo O.E."/>
            <person name="Hulbert S.H."/>
            <person name="Chen X."/>
        </authorList>
    </citation>
    <scope>NUCLEOTIDE SEQUENCE [LARGE SCALE GENOMIC DNA]</scope>
    <source>
        <strain evidence="2">93-210</strain>
    </source>
</reference>
<reference evidence="2" key="2">
    <citation type="journal article" date="2018" name="Mol. Plant Microbe Interact.">
        <title>Genome sequence resources for the wheat stripe rust pathogen (Puccinia striiformis f. sp. tritici) and the barley stripe rust pathogen (Puccinia striiformis f. sp. hordei).</title>
        <authorList>
            <person name="Xia C."/>
            <person name="Wang M."/>
            <person name="Yin C."/>
            <person name="Cornejo O.E."/>
            <person name="Hulbert S.H."/>
            <person name="Chen X."/>
        </authorList>
    </citation>
    <scope>NUCLEOTIDE SEQUENCE [LARGE SCALE GENOMIC DNA]</scope>
    <source>
        <strain evidence="2">93-210</strain>
    </source>
</reference>
<dbReference type="Proteomes" id="UP001060170">
    <property type="component" value="Chromosome 7"/>
</dbReference>
<sequence length="114" mass="13094">MGYIVYDRVEGTKIEWKEGKDLIRERVIKPKKQRNQDSSACAPKNPSNTSKMYPVKEVMACGLVPSAPHPRQTSPTRFQRATKLLLLMSSLTTYLQKKQICFTELHLFHNDKTA</sequence>
<dbReference type="EMBL" id="CM045871">
    <property type="protein sequence ID" value="KAI7951266.1"/>
    <property type="molecule type" value="Genomic_DNA"/>
</dbReference>
<name>A0ACC0ECZ8_9BASI</name>